<evidence type="ECO:0000313" key="3">
    <source>
        <dbReference type="EMBL" id="CAB5056221.1"/>
    </source>
</evidence>
<reference evidence="3" key="1">
    <citation type="submission" date="2020-05" db="EMBL/GenBank/DDBJ databases">
        <authorList>
            <person name="Chiriac C."/>
            <person name="Salcher M."/>
            <person name="Ghai R."/>
            <person name="Kavagutti S V."/>
        </authorList>
    </citation>
    <scope>NUCLEOTIDE SEQUENCE</scope>
</reference>
<dbReference type="EMBL" id="CAEZYY010000003">
    <property type="protein sequence ID" value="CAB4741880.1"/>
    <property type="molecule type" value="Genomic_DNA"/>
</dbReference>
<dbReference type="InterPro" id="IPR038577">
    <property type="entry name" value="GT10-like_C_sf"/>
</dbReference>
<sequence>MSNGRETLRVKLIGNWATSEQICAEWDRMSQGALRWNDIQVTPSDDDIDFYVVVNFPAHGERFRPGRTVVLQMEPWCSDPGQTWGVKTWGAWSKPDPSHFLRVCSHRTGPNTAFWQLATTYDELRTLVAPKTGNLASIIGPKYFDPGHRKRVDFLRYLEARDDDVVRVEMYAYDNPLGFSSWVGPHPPGRKDAALIPYRYFLGVENNREHNFITEKLWEPLLTETVCFYDGAPNAAEHVDERAFIAIDLDDFDGAFETMRTAILNDEWSRRIEYIRREKRKVLEHFQFFPRLERILRHELRFEHRPTDAEVQYHKYFADDLGESMGQVCFLHSLTTNGDTAILDELLSAVEQSGLLDRLDRLYVVNVGDEIGFPAVLAGHRRKVRVINRTPTASLGEKLTLDLLQCFSWFNPEASVLYLHTKGASHVRRHPQVDDWRQLMTYFVVERHVDCLEALRTHDVVGCEFLPEPYPHFSGNFWWATAAHLGRLGPVPGDNRHAAEAWLFSRPSVRTFNLHDSGVNHYEATYGRDRYAPPA</sequence>
<feature type="domain" description="Fucosyltransferase C-terminal" evidence="1">
    <location>
        <begin position="190"/>
        <end position="255"/>
    </location>
</feature>
<evidence type="ECO:0000313" key="2">
    <source>
        <dbReference type="EMBL" id="CAB4741880.1"/>
    </source>
</evidence>
<protein>
    <submittedName>
        <fullName evidence="3">Unannotated protein</fullName>
    </submittedName>
</protein>
<gene>
    <name evidence="2" type="ORF">UFOPK2806_00437</name>
    <name evidence="3" type="ORF">UFOPK4306_00532</name>
</gene>
<proteinExistence type="predicted"/>
<dbReference type="SUPFAM" id="SSF53756">
    <property type="entry name" value="UDP-Glycosyltransferase/glycogen phosphorylase"/>
    <property type="match status" value="1"/>
</dbReference>
<dbReference type="Gene3D" id="3.40.50.11660">
    <property type="entry name" value="Glycosyl transferase family 10, C-terminal domain"/>
    <property type="match status" value="1"/>
</dbReference>
<dbReference type="InterPro" id="IPR055270">
    <property type="entry name" value="Glyco_tran_10_C"/>
</dbReference>
<dbReference type="EMBL" id="CAFBQP010000014">
    <property type="protein sequence ID" value="CAB5056221.1"/>
    <property type="molecule type" value="Genomic_DNA"/>
</dbReference>
<evidence type="ECO:0000259" key="1">
    <source>
        <dbReference type="Pfam" id="PF00852"/>
    </source>
</evidence>
<organism evidence="3">
    <name type="scientific">freshwater metagenome</name>
    <dbReference type="NCBI Taxonomy" id="449393"/>
    <lineage>
        <taxon>unclassified sequences</taxon>
        <taxon>metagenomes</taxon>
        <taxon>ecological metagenomes</taxon>
    </lineage>
</organism>
<dbReference type="AlphaFoldDB" id="A0A6J7TRN9"/>
<accession>A0A6J7TRN9</accession>
<dbReference type="Pfam" id="PF00852">
    <property type="entry name" value="Glyco_transf_10"/>
    <property type="match status" value="1"/>
</dbReference>
<name>A0A6J7TRN9_9ZZZZ</name>